<comment type="caution">
    <text evidence="1">The sequence shown here is derived from an EMBL/GenBank/DDBJ whole genome shotgun (WGS) entry which is preliminary data.</text>
</comment>
<name>K6CT33_SCHAZ</name>
<organism evidence="1 2">
    <name type="scientific">Schinkia azotoformans LMG 9581</name>
    <dbReference type="NCBI Taxonomy" id="1131731"/>
    <lineage>
        <taxon>Bacteria</taxon>
        <taxon>Bacillati</taxon>
        <taxon>Bacillota</taxon>
        <taxon>Bacilli</taxon>
        <taxon>Bacillales</taxon>
        <taxon>Bacillaceae</taxon>
        <taxon>Calidifontibacillus/Schinkia group</taxon>
        <taxon>Schinkia</taxon>
    </lineage>
</organism>
<dbReference type="PATRIC" id="fig|1131731.3.peg.3491"/>
<keyword evidence="1" id="KW-0946">Virion</keyword>
<dbReference type="InterPro" id="IPR019593">
    <property type="entry name" value="Spore_coat_protein_Z/Y"/>
</dbReference>
<accession>K6CT33</accession>
<protein>
    <submittedName>
        <fullName evidence="1">Spore coat protein Z</fullName>
    </submittedName>
</protein>
<keyword evidence="1" id="KW-0167">Capsid protein</keyword>
<reference evidence="1 2" key="1">
    <citation type="journal article" date="2012" name="Front. Microbiol.">
        <title>Redundancy and modularity in membrane-associated dissimilatory nitrate reduction in Bacillus.</title>
        <authorList>
            <person name="Heylen K."/>
            <person name="Keltjens J."/>
        </authorList>
    </citation>
    <scope>NUCLEOTIDE SEQUENCE [LARGE SCALE GENOMIC DNA]</scope>
    <source>
        <strain evidence="1 2">LMG 9581</strain>
    </source>
</reference>
<evidence type="ECO:0000313" key="1">
    <source>
        <dbReference type="EMBL" id="EKN63417.1"/>
    </source>
</evidence>
<dbReference type="EMBL" id="AJLR01000146">
    <property type="protein sequence ID" value="EKN63417.1"/>
    <property type="molecule type" value="Genomic_DNA"/>
</dbReference>
<sequence>MGSKKYKHRKKFEENWMEELSHDHHHHYHMDENRHHCHQHHLDENKNHCHDEHDKDGKDDKNCICNIVRRILKAQEEVDECQCEVSCERSIRQMLAPNDCPPANTVPFTLTCGCDLFFGKTVIYDKHGLFCLISSPFFKVKKVDHNCCAVLELLWPTCNGEPHNGPLKCPDHNSFLCCNFSGFIGTGACITVDLSCFCGISCLKPHMVDEATANQIHQIIKCHKN</sequence>
<dbReference type="AlphaFoldDB" id="K6CT33"/>
<proteinExistence type="predicted"/>
<evidence type="ECO:0000313" key="2">
    <source>
        <dbReference type="Proteomes" id="UP000006315"/>
    </source>
</evidence>
<dbReference type="GeneID" id="89467273"/>
<dbReference type="Pfam" id="PF10612">
    <property type="entry name" value="Spore-coat_CotZ"/>
    <property type="match status" value="1"/>
</dbReference>
<dbReference type="Proteomes" id="UP000006315">
    <property type="component" value="Unassembled WGS sequence"/>
</dbReference>
<dbReference type="RefSeq" id="WP_004431932.1">
    <property type="nucleotide sequence ID" value="NZ_AJLR01000146.1"/>
</dbReference>
<gene>
    <name evidence="1" type="ORF">BAZO_17134</name>
</gene>
<dbReference type="STRING" id="1131731.BAZO_17134"/>
<keyword evidence="2" id="KW-1185">Reference proteome</keyword>